<accession>A0ABQ2EB55</accession>
<dbReference type="PIRSF" id="PIRSF005962">
    <property type="entry name" value="Pept_M20D_amidohydro"/>
    <property type="match status" value="1"/>
</dbReference>
<evidence type="ECO:0000259" key="3">
    <source>
        <dbReference type="Pfam" id="PF07687"/>
    </source>
</evidence>
<comment type="caution">
    <text evidence="4">The sequence shown here is derived from an EMBL/GenBank/DDBJ whole genome shotgun (WGS) entry which is preliminary data.</text>
</comment>
<dbReference type="Proteomes" id="UP000599009">
    <property type="component" value="Unassembled WGS sequence"/>
</dbReference>
<keyword evidence="1" id="KW-0378">Hydrolase</keyword>
<dbReference type="PANTHER" id="PTHR11014:SF63">
    <property type="entry name" value="METALLOPEPTIDASE, PUTATIVE (AFU_ORTHOLOGUE AFUA_6G09600)-RELATED"/>
    <property type="match status" value="1"/>
</dbReference>
<evidence type="ECO:0000313" key="4">
    <source>
        <dbReference type="EMBL" id="GGK03779.1"/>
    </source>
</evidence>
<dbReference type="PANTHER" id="PTHR11014">
    <property type="entry name" value="PEPTIDASE M20 FAMILY MEMBER"/>
    <property type="match status" value="1"/>
</dbReference>
<feature type="signal peptide" evidence="2">
    <location>
        <begin position="1"/>
        <end position="25"/>
    </location>
</feature>
<organism evidence="4 5">
    <name type="scientific">Luteimonas terricola</name>
    <dbReference type="NCBI Taxonomy" id="645597"/>
    <lineage>
        <taxon>Bacteria</taxon>
        <taxon>Pseudomonadati</taxon>
        <taxon>Pseudomonadota</taxon>
        <taxon>Gammaproteobacteria</taxon>
        <taxon>Lysobacterales</taxon>
        <taxon>Lysobacteraceae</taxon>
        <taxon>Luteimonas</taxon>
    </lineage>
</organism>
<dbReference type="Gene3D" id="3.30.70.360">
    <property type="match status" value="1"/>
</dbReference>
<dbReference type="InterPro" id="IPR002933">
    <property type="entry name" value="Peptidase_M20"/>
</dbReference>
<dbReference type="InterPro" id="IPR011650">
    <property type="entry name" value="Peptidase_M20_dimer"/>
</dbReference>
<evidence type="ECO:0000256" key="2">
    <source>
        <dbReference type="SAM" id="SignalP"/>
    </source>
</evidence>
<dbReference type="RefSeq" id="WP_165942300.1">
    <property type="nucleotide sequence ID" value="NZ_BMME01000001.1"/>
</dbReference>
<dbReference type="InterPro" id="IPR017439">
    <property type="entry name" value="Amidohydrolase"/>
</dbReference>
<keyword evidence="5" id="KW-1185">Reference proteome</keyword>
<reference evidence="5" key="1">
    <citation type="journal article" date="2019" name="Int. J. Syst. Evol. Microbiol.">
        <title>The Global Catalogue of Microorganisms (GCM) 10K type strain sequencing project: providing services to taxonomists for standard genome sequencing and annotation.</title>
        <authorList>
            <consortium name="The Broad Institute Genomics Platform"/>
            <consortium name="The Broad Institute Genome Sequencing Center for Infectious Disease"/>
            <person name="Wu L."/>
            <person name="Ma J."/>
        </authorList>
    </citation>
    <scope>NUCLEOTIDE SEQUENCE [LARGE SCALE GENOMIC DNA]</scope>
    <source>
        <strain evidence="5">CGMCC 1.8985</strain>
    </source>
</reference>
<evidence type="ECO:0000256" key="1">
    <source>
        <dbReference type="ARBA" id="ARBA00022801"/>
    </source>
</evidence>
<gene>
    <name evidence="4" type="primary">amaA</name>
    <name evidence="4" type="ORF">GCM10011394_10960</name>
</gene>
<dbReference type="Pfam" id="PF01546">
    <property type="entry name" value="Peptidase_M20"/>
    <property type="match status" value="1"/>
</dbReference>
<dbReference type="EMBL" id="BMME01000001">
    <property type="protein sequence ID" value="GGK03779.1"/>
    <property type="molecule type" value="Genomic_DNA"/>
</dbReference>
<dbReference type="SUPFAM" id="SSF53187">
    <property type="entry name" value="Zn-dependent exopeptidases"/>
    <property type="match status" value="1"/>
</dbReference>
<protein>
    <submittedName>
        <fullName evidence="4">N-acyl-L-amino acid amidohydrolase</fullName>
    </submittedName>
</protein>
<dbReference type="Gene3D" id="3.40.630.10">
    <property type="entry name" value="Zn peptidases"/>
    <property type="match status" value="1"/>
</dbReference>
<proteinExistence type="predicted"/>
<dbReference type="SUPFAM" id="SSF55031">
    <property type="entry name" value="Bacterial exopeptidase dimerisation domain"/>
    <property type="match status" value="1"/>
</dbReference>
<dbReference type="InterPro" id="IPR036264">
    <property type="entry name" value="Bact_exopeptidase_dim_dom"/>
</dbReference>
<feature type="domain" description="Peptidase M20 dimerisation" evidence="3">
    <location>
        <begin position="237"/>
        <end position="325"/>
    </location>
</feature>
<sequence length="444" mass="46376">MTFRTSIVLPSLLAAALLASMDASAQASAAPLEQQIREESAAIFPSLVKWRRDIHQHPELGEQETRTAKLVADHLKRLGLEVDTGIGKTGVVGVLRGGKPGRTVALRADMDALPVKEPAGLPFASQARGIYHGAEVDVMHACGHDAHTAMLMAAAEVLAGMKDELEGTVMFVFQPAEEGSSLVQPGQGASWGAKAMLEDGVFDTLKPDAVFALHVMPGPSGQLSWRSGATTAASDMLHITVSGSQGHGGMPWNTVDPVVTSAQVIGGVQTVVSRKANLARSPTVVTIGTINGGTGPNIVPETVAMSGTIRTYDEGVREQVRDDLRLSAMKIAESAGAVADVSIEPMYASIFNDAGLAERMAPVLERAADGEVATAELPGAAEDFSYFSQQAPGLYVFLGVTPDGQDPATAAPNHNPEFFVDEAALEVGTRALAMMTVSFLAGEG</sequence>
<dbReference type="Pfam" id="PF07687">
    <property type="entry name" value="M20_dimer"/>
    <property type="match status" value="1"/>
</dbReference>
<keyword evidence="2" id="KW-0732">Signal</keyword>
<feature type="chain" id="PRO_5045394222" evidence="2">
    <location>
        <begin position="26"/>
        <end position="444"/>
    </location>
</feature>
<dbReference type="NCBIfam" id="TIGR01891">
    <property type="entry name" value="amidohydrolases"/>
    <property type="match status" value="1"/>
</dbReference>
<name>A0ABQ2EB55_9GAMM</name>
<evidence type="ECO:0000313" key="5">
    <source>
        <dbReference type="Proteomes" id="UP000599009"/>
    </source>
</evidence>